<evidence type="ECO:0000313" key="4">
    <source>
        <dbReference type="EMBL" id="ACZ18365.1"/>
    </source>
</evidence>
<dbReference type="eggNOG" id="COG0840">
    <property type="taxonomic scope" value="Bacteria"/>
</dbReference>
<dbReference type="PATRIC" id="fig|525903.6.peg.128"/>
<feature type="domain" description="Methyl-accepting transducer" evidence="3">
    <location>
        <begin position="114"/>
        <end position="292"/>
    </location>
</feature>
<evidence type="ECO:0000313" key="5">
    <source>
        <dbReference type="Proteomes" id="UP000002030"/>
    </source>
</evidence>
<dbReference type="InterPro" id="IPR004089">
    <property type="entry name" value="MCPsignal_dom"/>
</dbReference>
<sequence length="292" mass="32240">MARGFAHMTDMKIGFIGGGDGALKIMRHLMRLGFKIAGVVDLSDDAPAMREARANHIPTYKRMEDLLSKPLDLVIEVTGRDSVAKEAEEKKSPRTGLLRSGDARFMYEIIAREEENSKVIRRQIEEIASLRRRLEEVLEPLKEAFEGLASGNKDVEATMRPMLDSMDKLSQQTQRSDELVGTIHAIARQTKMLGLNAAIEAARAGELGKGFAVVADEVRKLAEQTTASVQEVGDVLTDIASIAKTLAEPIQQFSQVAEKRVKAIEGLKGKVETLSSMIRSAQEVEQRLEKLL</sequence>
<protein>
    <submittedName>
        <fullName evidence="4">Methyl-accepting chemotaxis sensory transducer</fullName>
    </submittedName>
</protein>
<dbReference type="EMBL" id="CP001818">
    <property type="protein sequence ID" value="ACZ18365.1"/>
    <property type="molecule type" value="Genomic_DNA"/>
</dbReference>
<dbReference type="InterPro" id="IPR036291">
    <property type="entry name" value="NAD(P)-bd_dom_sf"/>
</dbReference>
<dbReference type="HOGENOM" id="CLU_085649_0_0_0"/>
<gene>
    <name evidence="4" type="ordered locus">Taci_0125</name>
</gene>
<dbReference type="GO" id="GO:0007165">
    <property type="term" value="P:signal transduction"/>
    <property type="evidence" value="ECO:0007669"/>
    <property type="project" value="UniProtKB-KW"/>
</dbReference>
<proteinExistence type="predicted"/>
<dbReference type="SUPFAM" id="SSF58104">
    <property type="entry name" value="Methyl-accepting chemotaxis protein (MCP) signaling domain"/>
    <property type="match status" value="1"/>
</dbReference>
<evidence type="ECO:0000256" key="2">
    <source>
        <dbReference type="PROSITE-ProRule" id="PRU00284"/>
    </source>
</evidence>
<dbReference type="PANTHER" id="PTHR32089">
    <property type="entry name" value="METHYL-ACCEPTING CHEMOTAXIS PROTEIN MCPB"/>
    <property type="match status" value="1"/>
</dbReference>
<dbReference type="EnsemblBacteria" id="ACZ18365">
    <property type="protein sequence ID" value="ACZ18365"/>
    <property type="gene ID" value="Taci_0125"/>
</dbReference>
<dbReference type="Proteomes" id="UP000002030">
    <property type="component" value="Chromosome"/>
</dbReference>
<keyword evidence="5" id="KW-1185">Reference proteome</keyword>
<evidence type="ECO:0000259" key="3">
    <source>
        <dbReference type="PROSITE" id="PS50111"/>
    </source>
</evidence>
<dbReference type="STRING" id="525903.Taci_0125"/>
<dbReference type="Gene3D" id="1.10.287.950">
    <property type="entry name" value="Methyl-accepting chemotaxis protein"/>
    <property type="match status" value="1"/>
</dbReference>
<evidence type="ECO:0000256" key="1">
    <source>
        <dbReference type="ARBA" id="ARBA00023224"/>
    </source>
</evidence>
<name>D1B7W2_THEAS</name>
<dbReference type="OrthoDB" id="3192at2"/>
<keyword evidence="1 2" id="KW-0807">Transducer</keyword>
<reference evidence="4 5" key="1">
    <citation type="journal article" date="2009" name="Stand. Genomic Sci.">
        <title>Complete genome sequence of Thermanaerovibrio acidaminovorans type strain (Su883).</title>
        <authorList>
            <person name="Chovatia M."/>
            <person name="Sikorski J."/>
            <person name="Schroder M."/>
            <person name="Lapidus A."/>
            <person name="Nolan M."/>
            <person name="Tice H."/>
            <person name="Glavina Del Rio T."/>
            <person name="Copeland A."/>
            <person name="Cheng J.F."/>
            <person name="Lucas S."/>
            <person name="Chen F."/>
            <person name="Bruce D."/>
            <person name="Goodwin L."/>
            <person name="Pitluck S."/>
            <person name="Ivanova N."/>
            <person name="Mavromatis K."/>
            <person name="Ovchinnikova G."/>
            <person name="Pati A."/>
            <person name="Chen A."/>
            <person name="Palaniappan K."/>
            <person name="Land M."/>
            <person name="Hauser L."/>
            <person name="Chang Y.J."/>
            <person name="Jeffries C.D."/>
            <person name="Chain P."/>
            <person name="Saunders E."/>
            <person name="Detter J.C."/>
            <person name="Brettin T."/>
            <person name="Rohde M."/>
            <person name="Goker M."/>
            <person name="Spring S."/>
            <person name="Bristow J."/>
            <person name="Markowitz V."/>
            <person name="Hugenholtz P."/>
            <person name="Kyrpides N.C."/>
            <person name="Klenk H.P."/>
            <person name="Eisen J.A."/>
        </authorList>
    </citation>
    <scope>NUCLEOTIDE SEQUENCE [LARGE SCALE GENOMIC DNA]</scope>
    <source>
        <strain evidence="5">ATCC 49978 / DSM 6589 / Su883</strain>
    </source>
</reference>
<dbReference type="Gene3D" id="3.40.50.720">
    <property type="entry name" value="NAD(P)-binding Rossmann-like Domain"/>
    <property type="match status" value="1"/>
</dbReference>
<accession>D1B7W2</accession>
<dbReference type="SMR" id="D1B7W2"/>
<dbReference type="PANTHER" id="PTHR32089:SF112">
    <property type="entry name" value="LYSOZYME-LIKE PROTEIN-RELATED"/>
    <property type="match status" value="1"/>
</dbReference>
<organism evidence="4 5">
    <name type="scientific">Thermanaerovibrio acidaminovorans (strain ATCC 49978 / DSM 6589 / Su883)</name>
    <name type="common">Selenomonas acidaminovorans</name>
    <dbReference type="NCBI Taxonomy" id="525903"/>
    <lineage>
        <taxon>Bacteria</taxon>
        <taxon>Thermotogati</taxon>
        <taxon>Synergistota</taxon>
        <taxon>Synergistia</taxon>
        <taxon>Synergistales</taxon>
        <taxon>Synergistaceae</taxon>
        <taxon>Thermanaerovibrio</taxon>
    </lineage>
</organism>
<dbReference type="SUPFAM" id="SSF51735">
    <property type="entry name" value="NAD(P)-binding Rossmann-fold domains"/>
    <property type="match status" value="1"/>
</dbReference>
<dbReference type="SMART" id="SM00283">
    <property type="entry name" value="MA"/>
    <property type="match status" value="1"/>
</dbReference>
<dbReference type="AlphaFoldDB" id="D1B7W2"/>
<dbReference type="GO" id="GO:0016020">
    <property type="term" value="C:membrane"/>
    <property type="evidence" value="ECO:0007669"/>
    <property type="project" value="InterPro"/>
</dbReference>
<dbReference type="KEGG" id="tai:Taci_0125"/>
<dbReference type="PROSITE" id="PS50111">
    <property type="entry name" value="CHEMOTAXIS_TRANSDUC_2"/>
    <property type="match status" value="1"/>
</dbReference>
<dbReference type="Pfam" id="PF00015">
    <property type="entry name" value="MCPsignal"/>
    <property type="match status" value="1"/>
</dbReference>